<dbReference type="Proteomes" id="UP001432322">
    <property type="component" value="Unassembled WGS sequence"/>
</dbReference>
<keyword evidence="2" id="KW-1185">Reference proteome</keyword>
<proteinExistence type="predicted"/>
<feature type="non-terminal residue" evidence="1">
    <location>
        <position position="300"/>
    </location>
</feature>
<dbReference type="AlphaFoldDB" id="A0AAV5V9R7"/>
<organism evidence="1 2">
    <name type="scientific">Pristionchus fissidentatus</name>
    <dbReference type="NCBI Taxonomy" id="1538716"/>
    <lineage>
        <taxon>Eukaryota</taxon>
        <taxon>Metazoa</taxon>
        <taxon>Ecdysozoa</taxon>
        <taxon>Nematoda</taxon>
        <taxon>Chromadorea</taxon>
        <taxon>Rhabditida</taxon>
        <taxon>Rhabditina</taxon>
        <taxon>Diplogasteromorpha</taxon>
        <taxon>Diplogasteroidea</taxon>
        <taxon>Neodiplogasteridae</taxon>
        <taxon>Pristionchus</taxon>
    </lineage>
</organism>
<feature type="non-terminal residue" evidence="1">
    <location>
        <position position="1"/>
    </location>
</feature>
<protein>
    <submittedName>
        <fullName evidence="1">Uncharacterized protein</fullName>
    </submittedName>
</protein>
<reference evidence="1" key="1">
    <citation type="submission" date="2023-10" db="EMBL/GenBank/DDBJ databases">
        <title>Genome assembly of Pristionchus species.</title>
        <authorList>
            <person name="Yoshida K."/>
            <person name="Sommer R.J."/>
        </authorList>
    </citation>
    <scope>NUCLEOTIDE SEQUENCE</scope>
    <source>
        <strain evidence="1">RS5133</strain>
    </source>
</reference>
<dbReference type="GO" id="GO:0005615">
    <property type="term" value="C:extracellular space"/>
    <property type="evidence" value="ECO:0007669"/>
    <property type="project" value="TreeGrafter"/>
</dbReference>
<evidence type="ECO:0000313" key="1">
    <source>
        <dbReference type="EMBL" id="GMT15269.1"/>
    </source>
</evidence>
<gene>
    <name evidence="1" type="ORF">PFISCL1PPCAC_6566</name>
</gene>
<dbReference type="EMBL" id="BTSY01000002">
    <property type="protein sequence ID" value="GMT15269.1"/>
    <property type="molecule type" value="Genomic_DNA"/>
</dbReference>
<evidence type="ECO:0000313" key="2">
    <source>
        <dbReference type="Proteomes" id="UP001432322"/>
    </source>
</evidence>
<sequence>SDRGCATFLNEEMSSSFDKSSISIDASVDTRPLHVFNRNKQQNENCLANGKSKVSSVLGPMVDFSSDFRQHCSLSITHLRSPHNRSLLGSIDDELSSALSRMISTSSNTVIFVMSPSGLKGNGLSGVVEGKSPLLAAWFPMQFRRTRNEFYSAYGYNMDKLFTTRDLHETLRQLAEAKLPNLVEWLDYDIEHKQEVSLFGEMLPEERNCTTLHIPKENCVCMGSDKKRNATINADDILYDKVYDLIESRALQEPCIDSIEVDKRNLHINSYQMIDRESDKESRDIEWLTIKFWVKILKTA</sequence>
<dbReference type="PANTHER" id="PTHR10974:SF4">
    <property type="entry name" value="PROTEIN CBG09258"/>
    <property type="match status" value="1"/>
</dbReference>
<comment type="caution">
    <text evidence="1">The sequence shown here is derived from an EMBL/GenBank/DDBJ whole genome shotgun (WGS) entry which is preliminary data.</text>
</comment>
<dbReference type="Pfam" id="PF02995">
    <property type="entry name" value="DUF229"/>
    <property type="match status" value="1"/>
</dbReference>
<accession>A0AAV5V9R7</accession>
<name>A0AAV5V9R7_9BILA</name>
<dbReference type="PANTHER" id="PTHR10974">
    <property type="entry name" value="FI08016P-RELATED"/>
    <property type="match status" value="1"/>
</dbReference>
<dbReference type="InterPro" id="IPR004245">
    <property type="entry name" value="DUF229"/>
</dbReference>